<keyword evidence="3 8" id="KW-1003">Cell membrane</keyword>
<evidence type="ECO:0000256" key="2">
    <source>
        <dbReference type="ARBA" id="ARBA00022428"/>
    </source>
</evidence>
<feature type="transmembrane region" description="Helical" evidence="8">
    <location>
        <begin position="114"/>
        <end position="133"/>
    </location>
</feature>
<dbReference type="NCBIfam" id="TIGR00751">
    <property type="entry name" value="menA"/>
    <property type="match status" value="1"/>
</dbReference>
<feature type="transmembrane region" description="Helical" evidence="8">
    <location>
        <begin position="40"/>
        <end position="58"/>
    </location>
</feature>
<dbReference type="OrthoDB" id="9767568at2"/>
<dbReference type="Pfam" id="PF01040">
    <property type="entry name" value="UbiA"/>
    <property type="match status" value="1"/>
</dbReference>
<comment type="function">
    <text evidence="8">Conversion of 1,4-dihydroxy-2-naphthoate (DHNA) to demethylmenaquinone (DMK).</text>
</comment>
<evidence type="ECO:0000313" key="10">
    <source>
        <dbReference type="EMBL" id="ADE54857.1"/>
    </source>
</evidence>
<dbReference type="RefSeq" id="WP_013043579.1">
    <property type="nucleotide sequence ID" value="NC_014008.1"/>
</dbReference>
<keyword evidence="8" id="KW-0997">Cell inner membrane</keyword>
<dbReference type="GO" id="GO:0009234">
    <property type="term" value="P:menaquinone biosynthetic process"/>
    <property type="evidence" value="ECO:0007669"/>
    <property type="project" value="UniProtKB-UniRule"/>
</dbReference>
<feature type="transmembrane region" description="Helical" evidence="8">
    <location>
        <begin position="240"/>
        <end position="258"/>
    </location>
</feature>
<feature type="transmembrane region" description="Helical" evidence="8">
    <location>
        <begin position="169"/>
        <end position="191"/>
    </location>
</feature>
<dbReference type="PANTHER" id="PTHR13929">
    <property type="entry name" value="1,4-DIHYDROXY-2-NAPHTHOATE OCTAPRENYLTRANSFERASE"/>
    <property type="match status" value="1"/>
</dbReference>
<evidence type="ECO:0000313" key="11">
    <source>
        <dbReference type="Proteomes" id="UP000000925"/>
    </source>
</evidence>
<dbReference type="EMBL" id="CP001998">
    <property type="protein sequence ID" value="ADE54857.1"/>
    <property type="molecule type" value="Genomic_DNA"/>
</dbReference>
<dbReference type="HOGENOM" id="CLU_043611_1_2_0"/>
<dbReference type="STRING" id="583355.Caka_1839"/>
<dbReference type="Gene3D" id="1.10.357.140">
    <property type="entry name" value="UbiA prenyltransferase"/>
    <property type="match status" value="1"/>
</dbReference>
<dbReference type="PIRSF" id="PIRSF005355">
    <property type="entry name" value="UBIAD1"/>
    <property type="match status" value="1"/>
</dbReference>
<keyword evidence="6 8" id="KW-1133">Transmembrane helix</keyword>
<feature type="transmembrane region" description="Helical" evidence="8">
    <location>
        <begin position="145"/>
        <end position="163"/>
    </location>
</feature>
<keyword evidence="4 8" id="KW-0808">Transferase</keyword>
<comment type="subcellular location">
    <subcellularLocation>
        <location evidence="8">Cell inner membrane</location>
        <topology evidence="8">Multi-pass membrane protein</topology>
    </subcellularLocation>
    <subcellularLocation>
        <location evidence="1">Membrane</location>
        <topology evidence="1">Multi-pass membrane protein</topology>
    </subcellularLocation>
</comment>
<keyword evidence="11" id="KW-1185">Reference proteome</keyword>
<dbReference type="PANTHER" id="PTHR13929:SF0">
    <property type="entry name" value="UBIA PRENYLTRANSFERASE DOMAIN-CONTAINING PROTEIN 1"/>
    <property type="match status" value="1"/>
</dbReference>
<dbReference type="Proteomes" id="UP000000925">
    <property type="component" value="Chromosome"/>
</dbReference>
<dbReference type="EC" id="2.5.1.74" evidence="8 9"/>
<protein>
    <recommendedName>
        <fullName evidence="8 9">1,4-dihydroxy-2-naphthoate octaprenyltransferase</fullName>
        <shortName evidence="8">DHNA-octaprenyltransferase</shortName>
        <ecNumber evidence="8 9">2.5.1.74</ecNumber>
    </recommendedName>
</protein>
<reference evidence="10 11" key="1">
    <citation type="journal article" date="2010" name="Stand. Genomic Sci.">
        <title>Complete genome sequence of Coraliomargarita akajimensis type strain (04OKA010-24).</title>
        <authorList>
            <person name="Mavromatis K."/>
            <person name="Abt B."/>
            <person name="Brambilla E."/>
            <person name="Lapidus A."/>
            <person name="Copeland A."/>
            <person name="Deshpande S."/>
            <person name="Nolan M."/>
            <person name="Lucas S."/>
            <person name="Tice H."/>
            <person name="Cheng J.F."/>
            <person name="Han C."/>
            <person name="Detter J.C."/>
            <person name="Woyke T."/>
            <person name="Goodwin L."/>
            <person name="Pitluck S."/>
            <person name="Held B."/>
            <person name="Brettin T."/>
            <person name="Tapia R."/>
            <person name="Ivanova N."/>
            <person name="Mikhailova N."/>
            <person name="Pati A."/>
            <person name="Liolios K."/>
            <person name="Chen A."/>
            <person name="Palaniappan K."/>
            <person name="Land M."/>
            <person name="Hauser L."/>
            <person name="Chang Y.J."/>
            <person name="Jeffries C.D."/>
            <person name="Rohde M."/>
            <person name="Goker M."/>
            <person name="Bristow J."/>
            <person name="Eisen J.A."/>
            <person name="Markowitz V."/>
            <person name="Hugenholtz P."/>
            <person name="Klenk H.P."/>
            <person name="Kyrpides N.C."/>
        </authorList>
    </citation>
    <scope>NUCLEOTIDE SEQUENCE [LARGE SCALE GENOMIC DNA]</scope>
    <source>
        <strain evidence="11">DSM 45221 / IAM 15411 / JCM 23193 / KCTC 12865</strain>
    </source>
</reference>
<dbReference type="InterPro" id="IPR044878">
    <property type="entry name" value="UbiA_sf"/>
</dbReference>
<dbReference type="KEGG" id="caa:Caka_1839"/>
<evidence type="ECO:0000256" key="5">
    <source>
        <dbReference type="ARBA" id="ARBA00022692"/>
    </source>
</evidence>
<organism evidence="10 11">
    <name type="scientific">Coraliomargarita akajimensis (strain DSM 45221 / IAM 15411 / JCM 23193 / KCTC 12865 / 04OKA010-24)</name>
    <dbReference type="NCBI Taxonomy" id="583355"/>
    <lineage>
        <taxon>Bacteria</taxon>
        <taxon>Pseudomonadati</taxon>
        <taxon>Verrucomicrobiota</taxon>
        <taxon>Opitutia</taxon>
        <taxon>Puniceicoccales</taxon>
        <taxon>Coraliomargaritaceae</taxon>
        <taxon>Coraliomargarita</taxon>
    </lineage>
</organism>
<evidence type="ECO:0000256" key="8">
    <source>
        <dbReference type="HAMAP-Rule" id="MF_01937"/>
    </source>
</evidence>
<dbReference type="UniPathway" id="UPA00079">
    <property type="reaction ID" value="UER00168"/>
</dbReference>
<dbReference type="HAMAP" id="MF_01937">
    <property type="entry name" value="MenA_1"/>
    <property type="match status" value="1"/>
</dbReference>
<dbReference type="AlphaFoldDB" id="D5EKA8"/>
<name>D5EKA8_CORAD</name>
<keyword evidence="7 8" id="KW-0472">Membrane</keyword>
<evidence type="ECO:0000256" key="7">
    <source>
        <dbReference type="ARBA" id="ARBA00023136"/>
    </source>
</evidence>
<dbReference type="CDD" id="cd13962">
    <property type="entry name" value="PT_UbiA_UBIAD1"/>
    <property type="match status" value="1"/>
</dbReference>
<dbReference type="NCBIfam" id="NF004751">
    <property type="entry name" value="PRK06080.1-3"/>
    <property type="match status" value="1"/>
</dbReference>
<dbReference type="GO" id="GO:0046428">
    <property type="term" value="F:1,4-dihydroxy-2-naphthoate polyprenyltransferase activity"/>
    <property type="evidence" value="ECO:0007669"/>
    <property type="project" value="UniProtKB-UniRule"/>
</dbReference>
<accession>D5EKA8</accession>
<keyword evidence="5 8" id="KW-0812">Transmembrane</keyword>
<proteinExistence type="inferred from homology"/>
<evidence type="ECO:0000256" key="4">
    <source>
        <dbReference type="ARBA" id="ARBA00022679"/>
    </source>
</evidence>
<dbReference type="GO" id="GO:0005886">
    <property type="term" value="C:plasma membrane"/>
    <property type="evidence" value="ECO:0007669"/>
    <property type="project" value="UniProtKB-SubCell"/>
</dbReference>
<feature type="transmembrane region" description="Helical" evidence="8">
    <location>
        <begin position="270"/>
        <end position="291"/>
    </location>
</feature>
<evidence type="ECO:0000256" key="1">
    <source>
        <dbReference type="ARBA" id="ARBA00004141"/>
    </source>
</evidence>
<feature type="transmembrane region" description="Helical" evidence="8">
    <location>
        <begin position="212"/>
        <end position="234"/>
    </location>
</feature>
<dbReference type="InterPro" id="IPR026046">
    <property type="entry name" value="UBIAD1"/>
</dbReference>
<dbReference type="GO" id="GO:0042371">
    <property type="term" value="P:vitamin K biosynthetic process"/>
    <property type="evidence" value="ECO:0007669"/>
    <property type="project" value="TreeGrafter"/>
</dbReference>
<dbReference type="InterPro" id="IPR000537">
    <property type="entry name" value="UbiA_prenyltransferase"/>
</dbReference>
<dbReference type="eggNOG" id="COG1575">
    <property type="taxonomic scope" value="Bacteria"/>
</dbReference>
<feature type="transmembrane region" description="Helical" evidence="8">
    <location>
        <begin position="79"/>
        <end position="108"/>
    </location>
</feature>
<comment type="similarity">
    <text evidence="8">Belongs to the MenA family. Type 1 subfamily.</text>
</comment>
<sequence length="293" mass="31006">MGSLSVWIEATRPKTLPAALAPVLLGSALAYANLSFDWRAAGICLLFAVLVQIGTNFANDYLDGIKGTDTEARIGPRRAVASGLVAPLAMKWATILVLAVAFCIGLALIPFGGWWLLLVGVASVVCAWCYTGGPLPLAYNGLGDVFVILFFGFIAVGCTYYVQAGTVTAEVFAVGLACGLLVNNILVVNNYRDREEDVLANKRTLIVLLGRSFGMLLYLTSTTTAAAVTVWLVFRGYGLWVLLGLLPISRSFVLAMGLRQATGPLDYLDALKGAGLVVAGYGLTLSFGLWLGA</sequence>
<comment type="pathway">
    <text evidence="8">Quinol/quinone metabolism; menaquinone biosynthesis; menaquinol from 1,4-dihydroxy-2-naphthoate: step 1/2.</text>
</comment>
<dbReference type="InterPro" id="IPR004657">
    <property type="entry name" value="MenA"/>
</dbReference>
<evidence type="ECO:0000256" key="3">
    <source>
        <dbReference type="ARBA" id="ARBA00022475"/>
    </source>
</evidence>
<evidence type="ECO:0000256" key="6">
    <source>
        <dbReference type="ARBA" id="ARBA00022989"/>
    </source>
</evidence>
<gene>
    <name evidence="8" type="primary">menA</name>
    <name evidence="10" type="ordered locus">Caka_1839</name>
</gene>
<keyword evidence="2 8" id="KW-0474">Menaquinone biosynthesis</keyword>
<comment type="catalytic activity">
    <reaction evidence="8">
        <text>an all-trans-polyprenyl diphosphate + 1,4-dihydroxy-2-naphthoate + H(+) = a 2-demethylmenaquinol + CO2 + diphosphate</text>
        <dbReference type="Rhea" id="RHEA:26478"/>
        <dbReference type="Rhea" id="RHEA-COMP:9563"/>
        <dbReference type="Rhea" id="RHEA-COMP:9564"/>
        <dbReference type="ChEBI" id="CHEBI:11173"/>
        <dbReference type="ChEBI" id="CHEBI:15378"/>
        <dbReference type="ChEBI" id="CHEBI:16526"/>
        <dbReference type="ChEBI" id="CHEBI:33019"/>
        <dbReference type="ChEBI" id="CHEBI:55437"/>
        <dbReference type="ChEBI" id="CHEBI:58914"/>
        <dbReference type="EC" id="2.5.1.74"/>
    </reaction>
</comment>
<evidence type="ECO:0000256" key="9">
    <source>
        <dbReference type="NCBIfam" id="TIGR00751"/>
    </source>
</evidence>